<evidence type="ECO:0000313" key="1">
    <source>
        <dbReference type="EMBL" id="KAF9969085.1"/>
    </source>
</evidence>
<gene>
    <name evidence="1" type="ORF">BGZ65_012288</name>
</gene>
<keyword evidence="2" id="KW-1185">Reference proteome</keyword>
<comment type="caution">
    <text evidence="1">The sequence shown here is derived from an EMBL/GenBank/DDBJ whole genome shotgun (WGS) entry which is preliminary data.</text>
</comment>
<dbReference type="EMBL" id="JAAAHW010005334">
    <property type="protein sequence ID" value="KAF9969085.1"/>
    <property type="molecule type" value="Genomic_DNA"/>
</dbReference>
<reference evidence="1" key="1">
    <citation type="journal article" date="2020" name="Fungal Divers.">
        <title>Resolving the Mortierellaceae phylogeny through synthesis of multi-gene phylogenetics and phylogenomics.</title>
        <authorList>
            <person name="Vandepol N."/>
            <person name="Liber J."/>
            <person name="Desiro A."/>
            <person name="Na H."/>
            <person name="Kennedy M."/>
            <person name="Barry K."/>
            <person name="Grigoriev I.V."/>
            <person name="Miller A.N."/>
            <person name="O'Donnell K."/>
            <person name="Stajich J.E."/>
            <person name="Bonito G."/>
        </authorList>
    </citation>
    <scope>NUCLEOTIDE SEQUENCE</scope>
    <source>
        <strain evidence="1">MES-2147</strain>
    </source>
</reference>
<dbReference type="Proteomes" id="UP000749646">
    <property type="component" value="Unassembled WGS sequence"/>
</dbReference>
<sequence>MDSTASITGAYTTPAVGVTSQLSQMLALDWCVFCPNQKLYFKYGSFVIIPTAKYLLKFVESLDITSRKEDLELFQKRLSVLLKPSKCGTLASLQADLSL</sequence>
<feature type="non-terminal residue" evidence="1">
    <location>
        <position position="99"/>
    </location>
</feature>
<dbReference type="AlphaFoldDB" id="A0A9P6JHS3"/>
<name>A0A9P6JHS3_9FUNG</name>
<protein>
    <submittedName>
        <fullName evidence="1">Uncharacterized protein</fullName>
    </submittedName>
</protein>
<organism evidence="1 2">
    <name type="scientific">Modicella reniformis</name>
    <dbReference type="NCBI Taxonomy" id="1440133"/>
    <lineage>
        <taxon>Eukaryota</taxon>
        <taxon>Fungi</taxon>
        <taxon>Fungi incertae sedis</taxon>
        <taxon>Mucoromycota</taxon>
        <taxon>Mortierellomycotina</taxon>
        <taxon>Mortierellomycetes</taxon>
        <taxon>Mortierellales</taxon>
        <taxon>Mortierellaceae</taxon>
        <taxon>Modicella</taxon>
    </lineage>
</organism>
<evidence type="ECO:0000313" key="2">
    <source>
        <dbReference type="Proteomes" id="UP000749646"/>
    </source>
</evidence>
<accession>A0A9P6JHS3</accession>
<proteinExistence type="predicted"/>